<dbReference type="GO" id="GO:0000793">
    <property type="term" value="C:condensed chromosome"/>
    <property type="evidence" value="ECO:0007669"/>
    <property type="project" value="TreeGrafter"/>
</dbReference>
<dbReference type="InterPro" id="IPR036397">
    <property type="entry name" value="RNaseH_sf"/>
</dbReference>
<dbReference type="GO" id="GO:0003690">
    <property type="term" value="F:double-stranded DNA binding"/>
    <property type="evidence" value="ECO:0007669"/>
    <property type="project" value="TreeGrafter"/>
</dbReference>
<dbReference type="GO" id="GO:0006303">
    <property type="term" value="P:double-strand break repair via nonhomologous end joining"/>
    <property type="evidence" value="ECO:0007669"/>
    <property type="project" value="TreeGrafter"/>
</dbReference>
<dbReference type="Pfam" id="PF01359">
    <property type="entry name" value="Transposase_1"/>
    <property type="match status" value="1"/>
</dbReference>
<dbReference type="InterPro" id="IPR052709">
    <property type="entry name" value="Transposase-MT_Hybrid"/>
</dbReference>
<dbReference type="AlphaFoldDB" id="A0A1I7XUW6"/>
<dbReference type="GO" id="GO:0035861">
    <property type="term" value="C:site of double-strand break"/>
    <property type="evidence" value="ECO:0007669"/>
    <property type="project" value="TreeGrafter"/>
</dbReference>
<dbReference type="GO" id="GO:0044774">
    <property type="term" value="P:mitotic DNA integrity checkpoint signaling"/>
    <property type="evidence" value="ECO:0007669"/>
    <property type="project" value="TreeGrafter"/>
</dbReference>
<accession>A0A1I7XUW6</accession>
<organism evidence="1 2">
    <name type="scientific">Heterorhabditis bacteriophora</name>
    <name type="common">Entomopathogenic nematode worm</name>
    <dbReference type="NCBI Taxonomy" id="37862"/>
    <lineage>
        <taxon>Eukaryota</taxon>
        <taxon>Metazoa</taxon>
        <taxon>Ecdysozoa</taxon>
        <taxon>Nematoda</taxon>
        <taxon>Chromadorea</taxon>
        <taxon>Rhabditida</taxon>
        <taxon>Rhabditina</taxon>
        <taxon>Rhabditomorpha</taxon>
        <taxon>Strongyloidea</taxon>
        <taxon>Heterorhabditidae</taxon>
        <taxon>Heterorhabditis</taxon>
    </lineage>
</organism>
<dbReference type="PANTHER" id="PTHR46060:SF2">
    <property type="entry name" value="HISTONE-LYSINE N-METHYLTRANSFERASE SETMAR"/>
    <property type="match status" value="1"/>
</dbReference>
<evidence type="ECO:0000313" key="2">
    <source>
        <dbReference type="WBParaSite" id="Hba_21549"/>
    </source>
</evidence>
<dbReference type="InterPro" id="IPR001888">
    <property type="entry name" value="Transposase_1"/>
</dbReference>
<dbReference type="GO" id="GO:0000729">
    <property type="term" value="P:DNA double-strand break processing"/>
    <property type="evidence" value="ECO:0007669"/>
    <property type="project" value="TreeGrafter"/>
</dbReference>
<dbReference type="Gene3D" id="3.30.420.10">
    <property type="entry name" value="Ribonuclease H-like superfamily/Ribonuclease H"/>
    <property type="match status" value="1"/>
</dbReference>
<protein>
    <submittedName>
        <fullName evidence="2">Mariner Mos1 transposase</fullName>
    </submittedName>
</protein>
<keyword evidence="1" id="KW-1185">Reference proteome</keyword>
<dbReference type="GO" id="GO:0000014">
    <property type="term" value="F:single-stranded DNA endodeoxyribonuclease activity"/>
    <property type="evidence" value="ECO:0007669"/>
    <property type="project" value="TreeGrafter"/>
</dbReference>
<dbReference type="GO" id="GO:0003697">
    <property type="term" value="F:single-stranded DNA binding"/>
    <property type="evidence" value="ECO:0007669"/>
    <property type="project" value="TreeGrafter"/>
</dbReference>
<name>A0A1I7XUW6_HETBA</name>
<dbReference type="GO" id="GO:0046975">
    <property type="term" value="F:histone H3K36 methyltransferase activity"/>
    <property type="evidence" value="ECO:0007669"/>
    <property type="project" value="TreeGrafter"/>
</dbReference>
<evidence type="ECO:0000313" key="1">
    <source>
        <dbReference type="Proteomes" id="UP000095283"/>
    </source>
</evidence>
<dbReference type="GO" id="GO:0015074">
    <property type="term" value="P:DNA integration"/>
    <property type="evidence" value="ECO:0007669"/>
    <property type="project" value="TreeGrafter"/>
</dbReference>
<dbReference type="GO" id="GO:0031297">
    <property type="term" value="P:replication fork processing"/>
    <property type="evidence" value="ECO:0007669"/>
    <property type="project" value="TreeGrafter"/>
</dbReference>
<dbReference type="PANTHER" id="PTHR46060">
    <property type="entry name" value="MARINER MOS1 TRANSPOSASE-LIKE PROTEIN"/>
    <property type="match status" value="1"/>
</dbReference>
<reference evidence="2" key="1">
    <citation type="submission" date="2016-11" db="UniProtKB">
        <authorList>
            <consortium name="WormBaseParasite"/>
        </authorList>
    </citation>
    <scope>IDENTIFICATION</scope>
</reference>
<dbReference type="GO" id="GO:0005634">
    <property type="term" value="C:nucleus"/>
    <property type="evidence" value="ECO:0007669"/>
    <property type="project" value="TreeGrafter"/>
</dbReference>
<proteinExistence type="predicted"/>
<dbReference type="GO" id="GO:0042800">
    <property type="term" value="F:histone H3K4 methyltransferase activity"/>
    <property type="evidence" value="ECO:0007669"/>
    <property type="project" value="TreeGrafter"/>
</dbReference>
<dbReference type="GO" id="GO:0044547">
    <property type="term" value="F:DNA topoisomerase binding"/>
    <property type="evidence" value="ECO:0007669"/>
    <property type="project" value="TreeGrafter"/>
</dbReference>
<dbReference type="WBParaSite" id="Hba_21549">
    <property type="protein sequence ID" value="Hba_21549"/>
    <property type="gene ID" value="Hba_21549"/>
</dbReference>
<dbReference type="Proteomes" id="UP000095283">
    <property type="component" value="Unplaced"/>
</dbReference>
<sequence length="150" mass="17275">MIAELRKWLPPELPDDSVGRRLNSCISLLVRQCKKKFCGKLLVVRKNGSYTTIPNTHSWVDPGQTTTSTPKSNTHSKKVLCIWWDTKRVLFYELLQPGETITAERYGRQMTDWFNAIEQKRPFTGQGSRKVILLHDNTRPHVALVLSKLL</sequence>